<dbReference type="HOGENOM" id="CLU_055178_0_0_1"/>
<dbReference type="Proteomes" id="UP000054248">
    <property type="component" value="Unassembled WGS sequence"/>
</dbReference>
<evidence type="ECO:0000259" key="1">
    <source>
        <dbReference type="Pfam" id="PF12937"/>
    </source>
</evidence>
<accession>A0A0C3LZ20</accession>
<feature type="domain" description="F-box" evidence="1">
    <location>
        <begin position="4"/>
        <end position="56"/>
    </location>
</feature>
<reference evidence="3" key="2">
    <citation type="submission" date="2015-01" db="EMBL/GenBank/DDBJ databases">
        <title>Evolutionary Origins and Diversification of the Mycorrhizal Mutualists.</title>
        <authorList>
            <consortium name="DOE Joint Genome Institute"/>
            <consortium name="Mycorrhizal Genomics Consortium"/>
            <person name="Kohler A."/>
            <person name="Kuo A."/>
            <person name="Nagy L.G."/>
            <person name="Floudas D."/>
            <person name="Copeland A."/>
            <person name="Barry K.W."/>
            <person name="Cichocki N."/>
            <person name="Veneault-Fourrey C."/>
            <person name="LaButti K."/>
            <person name="Lindquist E.A."/>
            <person name="Lipzen A."/>
            <person name="Lundell T."/>
            <person name="Morin E."/>
            <person name="Murat C."/>
            <person name="Riley R."/>
            <person name="Ohm R."/>
            <person name="Sun H."/>
            <person name="Tunlid A."/>
            <person name="Henrissat B."/>
            <person name="Grigoriev I.V."/>
            <person name="Hibbett D.S."/>
            <person name="Martin F."/>
        </authorList>
    </citation>
    <scope>NUCLEOTIDE SEQUENCE [LARGE SCALE GENOMIC DNA]</scope>
    <source>
        <strain evidence="3">MUT 4182</strain>
    </source>
</reference>
<evidence type="ECO:0000313" key="3">
    <source>
        <dbReference type="Proteomes" id="UP000054248"/>
    </source>
</evidence>
<dbReference type="SUPFAM" id="SSF81383">
    <property type="entry name" value="F-box domain"/>
    <property type="match status" value="1"/>
</dbReference>
<dbReference type="Gene3D" id="1.20.1280.50">
    <property type="match status" value="1"/>
</dbReference>
<name>A0A0C3LZ20_9AGAM</name>
<dbReference type="InterPro" id="IPR036047">
    <property type="entry name" value="F-box-like_dom_sf"/>
</dbReference>
<keyword evidence="3" id="KW-1185">Reference proteome</keyword>
<reference evidence="2 3" key="1">
    <citation type="submission" date="2014-04" db="EMBL/GenBank/DDBJ databases">
        <authorList>
            <consortium name="DOE Joint Genome Institute"/>
            <person name="Kuo A."/>
            <person name="Girlanda M."/>
            <person name="Perotto S."/>
            <person name="Kohler A."/>
            <person name="Nagy L.G."/>
            <person name="Floudas D."/>
            <person name="Copeland A."/>
            <person name="Barry K.W."/>
            <person name="Cichocki N."/>
            <person name="Veneault-Fourrey C."/>
            <person name="LaButti K."/>
            <person name="Lindquist E.A."/>
            <person name="Lipzen A."/>
            <person name="Lundell T."/>
            <person name="Morin E."/>
            <person name="Murat C."/>
            <person name="Sun H."/>
            <person name="Tunlid A."/>
            <person name="Henrissat B."/>
            <person name="Grigoriev I.V."/>
            <person name="Hibbett D.S."/>
            <person name="Martin F."/>
            <person name="Nordberg H.P."/>
            <person name="Cantor M.N."/>
            <person name="Hua S.X."/>
        </authorList>
    </citation>
    <scope>NUCLEOTIDE SEQUENCE [LARGE SCALE GENOMIC DNA]</scope>
    <source>
        <strain evidence="2 3">MUT 4182</strain>
    </source>
</reference>
<organism evidence="2 3">
    <name type="scientific">Tulasnella calospora MUT 4182</name>
    <dbReference type="NCBI Taxonomy" id="1051891"/>
    <lineage>
        <taxon>Eukaryota</taxon>
        <taxon>Fungi</taxon>
        <taxon>Dikarya</taxon>
        <taxon>Basidiomycota</taxon>
        <taxon>Agaricomycotina</taxon>
        <taxon>Agaricomycetes</taxon>
        <taxon>Cantharellales</taxon>
        <taxon>Tulasnellaceae</taxon>
        <taxon>Tulasnella</taxon>
    </lineage>
</organism>
<dbReference type="Gene3D" id="3.80.10.10">
    <property type="entry name" value="Ribonuclease Inhibitor"/>
    <property type="match status" value="1"/>
</dbReference>
<dbReference type="InterPro" id="IPR032675">
    <property type="entry name" value="LRR_dom_sf"/>
</dbReference>
<dbReference type="OrthoDB" id="2884925at2759"/>
<dbReference type="Pfam" id="PF12937">
    <property type="entry name" value="F-box-like"/>
    <property type="match status" value="1"/>
</dbReference>
<dbReference type="SUPFAM" id="SSF52047">
    <property type="entry name" value="RNI-like"/>
    <property type="match status" value="1"/>
</dbReference>
<protein>
    <recommendedName>
        <fullName evidence="1">F-box domain-containing protein</fullName>
    </recommendedName>
</protein>
<gene>
    <name evidence="2" type="ORF">M407DRAFT_24103</name>
</gene>
<dbReference type="EMBL" id="KN823021">
    <property type="protein sequence ID" value="KIO26662.1"/>
    <property type="molecule type" value="Genomic_DNA"/>
</dbReference>
<sequence length="414" mass="46640">MTHIDSLPPELLSHIFYLVYERMKGSELPPVILNLLLVSSYWHQVATTSPSLWTYIPLRQYTESSERVKRAVERSLLRSGECSLDIVVESPAGSSESLLKEVAKHAHRWRTLSVDYLTAEAVRILEQIYLPHLLSVSFVELELASGIKLDAPNLKKVNGPRSESDALVFGDPSPIFTELRYSKSSNDTELLLSHLRRSQNSLKTLSLSFTTDPSTSFSILPDGGTQVSADTFGLSFTALTDYIVRFMSGPWDWSPLHLGQMPLLRHLTIHWYMFEDVAPTSSIPFMPQLLSLQVSLDHGSRFTKVASPLQSATPNLERLCLYQTFITVSGNDSEWLSPLILGDQDHVAAGWPKLVVLRLCRLGIPQWDDLKSVASCRPAFKQVSVDRKCWKQSKGHRQDLNALKQYFEVLVTDD</sequence>
<dbReference type="InterPro" id="IPR001810">
    <property type="entry name" value="F-box_dom"/>
</dbReference>
<proteinExistence type="predicted"/>
<dbReference type="AlphaFoldDB" id="A0A0C3LZ20"/>
<evidence type="ECO:0000313" key="2">
    <source>
        <dbReference type="EMBL" id="KIO26662.1"/>
    </source>
</evidence>